<protein>
    <submittedName>
        <fullName evidence="1">Uncharacterized protein</fullName>
    </submittedName>
</protein>
<proteinExistence type="predicted"/>
<evidence type="ECO:0000313" key="2">
    <source>
        <dbReference type="Proteomes" id="UP000199514"/>
    </source>
</evidence>
<evidence type="ECO:0000313" key="1">
    <source>
        <dbReference type="EMBL" id="SFB74858.1"/>
    </source>
</evidence>
<dbReference type="AlphaFoldDB" id="A0A1I1DP78"/>
<dbReference type="Proteomes" id="UP000199514">
    <property type="component" value="Unassembled WGS sequence"/>
</dbReference>
<sequence>MKINKENFLPNLFLGENIGQPFWEWENLKFDDGVGRQCFVGELPTKSADFVSYHCGQDLETQQYGIINSNYQIILPFEYTLIKPKNPYFNQSYIKKDTYYFYIWKGNNIGLLIIEGNIIRELIPPIYTKIEQTEHINYYECRTQKHSNLYNLLEEKFLFGDKEYNKITDTPFSLSMFNLYIDSKCILYDYKKQEIVINDLQDIYFINSLGDSLQHKLYSLNETQLRQYNLETYQEEALEIAQGYSIKSKIGGINACPIPQKYKKIIIENYLK</sequence>
<reference evidence="1 2" key="1">
    <citation type="submission" date="2016-10" db="EMBL/GenBank/DDBJ databases">
        <authorList>
            <person name="de Groot N.N."/>
        </authorList>
    </citation>
    <scope>NUCLEOTIDE SEQUENCE [LARGE SCALE GENOMIC DNA]</scope>
    <source>
        <strain evidence="1 2">DSM 6793</strain>
    </source>
</reference>
<name>A0A1I1DP78_9BACT</name>
<dbReference type="RefSeq" id="WP_091506017.1">
    <property type="nucleotide sequence ID" value="NZ_FOLE01000001.1"/>
</dbReference>
<organism evidence="1 2">
    <name type="scientific">Flexibacter flexilis DSM 6793</name>
    <dbReference type="NCBI Taxonomy" id="927664"/>
    <lineage>
        <taxon>Bacteria</taxon>
        <taxon>Pseudomonadati</taxon>
        <taxon>Bacteroidota</taxon>
        <taxon>Cytophagia</taxon>
        <taxon>Cytophagales</taxon>
        <taxon>Flexibacteraceae</taxon>
        <taxon>Flexibacter</taxon>
    </lineage>
</organism>
<keyword evidence="2" id="KW-1185">Reference proteome</keyword>
<gene>
    <name evidence="1" type="ORF">SAMN05421780_101253</name>
</gene>
<accession>A0A1I1DP78</accession>
<dbReference type="EMBL" id="FOLE01000001">
    <property type="protein sequence ID" value="SFB74858.1"/>
    <property type="molecule type" value="Genomic_DNA"/>
</dbReference>